<evidence type="ECO:0000313" key="2">
    <source>
        <dbReference type="Proteomes" id="UP000075420"/>
    </source>
</evidence>
<accession>A0A150P124</accession>
<proteinExistence type="predicted"/>
<dbReference type="EMBL" id="JELY01003479">
    <property type="protein sequence ID" value="KYF48606.1"/>
    <property type="molecule type" value="Genomic_DNA"/>
</dbReference>
<protein>
    <recommendedName>
        <fullName evidence="3">HTH iclR-type domain-containing protein</fullName>
    </recommendedName>
</protein>
<evidence type="ECO:0000313" key="1">
    <source>
        <dbReference type="EMBL" id="KYF48606.1"/>
    </source>
</evidence>
<name>A0A150P124_SORCE</name>
<comment type="caution">
    <text evidence="1">The sequence shown here is derived from an EMBL/GenBank/DDBJ whole genome shotgun (WGS) entry which is preliminary data.</text>
</comment>
<dbReference type="Proteomes" id="UP000075420">
    <property type="component" value="Unassembled WGS sequence"/>
</dbReference>
<gene>
    <name evidence="1" type="ORF">BE08_18335</name>
</gene>
<organism evidence="1 2">
    <name type="scientific">Sorangium cellulosum</name>
    <name type="common">Polyangium cellulosum</name>
    <dbReference type="NCBI Taxonomy" id="56"/>
    <lineage>
        <taxon>Bacteria</taxon>
        <taxon>Pseudomonadati</taxon>
        <taxon>Myxococcota</taxon>
        <taxon>Polyangia</taxon>
        <taxon>Polyangiales</taxon>
        <taxon>Polyangiaceae</taxon>
        <taxon>Sorangium</taxon>
    </lineage>
</organism>
<dbReference type="AlphaFoldDB" id="A0A150P124"/>
<evidence type="ECO:0008006" key="3">
    <source>
        <dbReference type="Google" id="ProtNLM"/>
    </source>
</evidence>
<reference evidence="1 2" key="1">
    <citation type="submission" date="2014-02" db="EMBL/GenBank/DDBJ databases">
        <title>The small core and large imbalanced accessory genome model reveals a collaborative survival strategy of Sorangium cellulosum strains in nature.</title>
        <authorList>
            <person name="Han K."/>
            <person name="Peng R."/>
            <person name="Blom J."/>
            <person name="Li Y.-Z."/>
        </authorList>
    </citation>
    <scope>NUCLEOTIDE SEQUENCE [LARGE SCALE GENOMIC DNA]</scope>
    <source>
        <strain evidence="1 2">So0157-25</strain>
    </source>
</reference>
<sequence length="90" mass="9677">MDKKLVAATLLQALAVAQREGRAETLDSLVEKLRVRRKDVRSTLTVLHRQGMVDVLRMRLTLSGFAIGSALIGKTLPALRAAPRAATAAA</sequence>